<evidence type="ECO:0000256" key="4">
    <source>
        <dbReference type="ARBA" id="ARBA00022840"/>
    </source>
</evidence>
<proteinExistence type="inferred from homology"/>
<keyword evidence="4" id="KW-0067">ATP-binding</keyword>
<keyword evidence="3" id="KW-0547">Nucleotide-binding</keyword>
<feature type="domain" description="Zeta toxin" evidence="8">
    <location>
        <begin position="1"/>
        <end position="39"/>
    </location>
</feature>
<evidence type="ECO:0000256" key="6">
    <source>
        <dbReference type="ARBA" id="ARBA00048178"/>
    </source>
</evidence>
<evidence type="ECO:0000256" key="2">
    <source>
        <dbReference type="ARBA" id="ARBA00011963"/>
    </source>
</evidence>
<reference evidence="9" key="1">
    <citation type="submission" date="2020-10" db="EMBL/GenBank/DDBJ databases">
        <title>De novo genome project of the cellulose decomposer Thermobifida halotolerans type strain.</title>
        <authorList>
            <person name="Nagy I."/>
            <person name="Horvath B."/>
            <person name="Kukolya J."/>
            <person name="Nagy I."/>
            <person name="Orsini M."/>
        </authorList>
    </citation>
    <scope>NUCLEOTIDE SEQUENCE</scope>
    <source>
        <strain evidence="9">DSM 44931</strain>
    </source>
</reference>
<dbReference type="Gene3D" id="3.40.50.300">
    <property type="entry name" value="P-loop containing nucleotide triphosphate hydrolases"/>
    <property type="match status" value="1"/>
</dbReference>
<dbReference type="InterPro" id="IPR010488">
    <property type="entry name" value="Zeta_toxin_domain"/>
</dbReference>
<gene>
    <name evidence="9" type="ORF">NI17_009290</name>
</gene>
<evidence type="ECO:0000256" key="7">
    <source>
        <dbReference type="SAM" id="MobiDB-lite"/>
    </source>
</evidence>
<comment type="catalytic activity">
    <reaction evidence="6">
        <text>UDP-N-acetyl-alpha-D-glucosamine + ATP = UDP-N-acetyl-alpha-D-glucosamine 3'-phosphate + ADP + H(+)</text>
        <dbReference type="Rhea" id="RHEA:32671"/>
        <dbReference type="ChEBI" id="CHEBI:15378"/>
        <dbReference type="ChEBI" id="CHEBI:30616"/>
        <dbReference type="ChEBI" id="CHEBI:57705"/>
        <dbReference type="ChEBI" id="CHEBI:64353"/>
        <dbReference type="ChEBI" id="CHEBI:456216"/>
        <dbReference type="EC" id="2.7.1.176"/>
    </reaction>
</comment>
<dbReference type="EC" id="2.7.1.176" evidence="2"/>
<evidence type="ECO:0000313" key="10">
    <source>
        <dbReference type="Proteomes" id="UP000265719"/>
    </source>
</evidence>
<evidence type="ECO:0000256" key="5">
    <source>
        <dbReference type="ARBA" id="ARBA00032897"/>
    </source>
</evidence>
<dbReference type="Proteomes" id="UP000265719">
    <property type="component" value="Chromosome"/>
</dbReference>
<evidence type="ECO:0000256" key="3">
    <source>
        <dbReference type="ARBA" id="ARBA00022741"/>
    </source>
</evidence>
<feature type="region of interest" description="Disordered" evidence="7">
    <location>
        <begin position="1"/>
        <end position="41"/>
    </location>
</feature>
<dbReference type="EMBL" id="CP063196">
    <property type="protein sequence ID" value="UOE21299.1"/>
    <property type="molecule type" value="Genomic_DNA"/>
</dbReference>
<dbReference type="AlphaFoldDB" id="A0AA97M5C0"/>
<dbReference type="GO" id="GO:0016301">
    <property type="term" value="F:kinase activity"/>
    <property type="evidence" value="ECO:0007669"/>
    <property type="project" value="InterPro"/>
</dbReference>
<name>A0AA97M5C0_9ACTN</name>
<evidence type="ECO:0000256" key="1">
    <source>
        <dbReference type="ARBA" id="ARBA00009104"/>
    </source>
</evidence>
<dbReference type="GO" id="GO:0005524">
    <property type="term" value="F:ATP binding"/>
    <property type="evidence" value="ECO:0007669"/>
    <property type="project" value="UniProtKB-KW"/>
</dbReference>
<organism evidence="9 10">
    <name type="scientific">Thermobifida halotolerans</name>
    <dbReference type="NCBI Taxonomy" id="483545"/>
    <lineage>
        <taxon>Bacteria</taxon>
        <taxon>Bacillati</taxon>
        <taxon>Actinomycetota</taxon>
        <taxon>Actinomycetes</taxon>
        <taxon>Streptosporangiales</taxon>
        <taxon>Nocardiopsidaceae</taxon>
        <taxon>Thermobifida</taxon>
    </lineage>
</organism>
<evidence type="ECO:0000313" key="9">
    <source>
        <dbReference type="EMBL" id="UOE21299.1"/>
    </source>
</evidence>
<protein>
    <recommendedName>
        <fullName evidence="5">UDP-N-acetylglucosamine kinase</fullName>
        <ecNumber evidence="2">2.7.1.176</ecNumber>
    </recommendedName>
    <alternativeName>
        <fullName evidence="5">UDP-N-acetylglucosamine kinase</fullName>
    </alternativeName>
</protein>
<keyword evidence="10" id="KW-1185">Reference proteome</keyword>
<dbReference type="KEGG" id="thao:NI17_009290"/>
<accession>A0AA97M5C0</accession>
<dbReference type="InterPro" id="IPR027417">
    <property type="entry name" value="P-loop_NTPase"/>
</dbReference>
<dbReference type="Pfam" id="PF06414">
    <property type="entry name" value="Zeta_toxin"/>
    <property type="match status" value="1"/>
</dbReference>
<comment type="similarity">
    <text evidence="1">Belongs to the zeta toxin family.</text>
</comment>
<sequence length="41" mass="4533">MGGQLATGKSSSLKRITQDHPGIVQISPDEFRPVHPKYLRS</sequence>
<evidence type="ECO:0000259" key="8">
    <source>
        <dbReference type="Pfam" id="PF06414"/>
    </source>
</evidence>